<evidence type="ECO:0000313" key="7">
    <source>
        <dbReference type="Proteomes" id="UP001163115"/>
    </source>
</evidence>
<organism evidence="6 7">
    <name type="scientific">Lacrimispora xylanolytica</name>
    <dbReference type="NCBI Taxonomy" id="29375"/>
    <lineage>
        <taxon>Bacteria</taxon>
        <taxon>Bacillati</taxon>
        <taxon>Bacillota</taxon>
        <taxon>Clostridia</taxon>
        <taxon>Lachnospirales</taxon>
        <taxon>Lachnospiraceae</taxon>
        <taxon>Lacrimispora</taxon>
    </lineage>
</organism>
<evidence type="ECO:0000256" key="4">
    <source>
        <dbReference type="PROSITE-ProRule" id="PRU00169"/>
    </source>
</evidence>
<dbReference type="RefSeq" id="WP_268116209.1">
    <property type="nucleotide sequence ID" value="NZ_CP113524.1"/>
</dbReference>
<reference evidence="6" key="1">
    <citation type="submission" date="2022-11" db="EMBL/GenBank/DDBJ databases">
        <title>Lacrimispora xylanolytica sy1, complete genome.</title>
        <authorList>
            <person name="Choi S."/>
        </authorList>
    </citation>
    <scope>NUCLEOTIDE SEQUENCE</scope>
    <source>
        <strain evidence="6">Sy1</strain>
    </source>
</reference>
<name>A0ABY7AIN8_9FIRM</name>
<evidence type="ECO:0000256" key="2">
    <source>
        <dbReference type="ARBA" id="ARBA00023125"/>
    </source>
</evidence>
<feature type="domain" description="Response regulatory" evidence="5">
    <location>
        <begin position="2"/>
        <end position="116"/>
    </location>
</feature>
<feature type="modified residue" description="4-aspartylphosphate" evidence="4">
    <location>
        <position position="53"/>
    </location>
</feature>
<dbReference type="SMART" id="SM00448">
    <property type="entry name" value="REC"/>
    <property type="match status" value="1"/>
</dbReference>
<dbReference type="InterPro" id="IPR001789">
    <property type="entry name" value="Sig_transdc_resp-reg_receiver"/>
</dbReference>
<evidence type="ECO:0000256" key="3">
    <source>
        <dbReference type="ARBA" id="ARBA00024867"/>
    </source>
</evidence>
<dbReference type="InterPro" id="IPR011006">
    <property type="entry name" value="CheY-like_superfamily"/>
</dbReference>
<dbReference type="SUPFAM" id="SSF48452">
    <property type="entry name" value="TPR-like"/>
    <property type="match status" value="1"/>
</dbReference>
<dbReference type="InterPro" id="IPR005158">
    <property type="entry name" value="BTAD"/>
</dbReference>
<evidence type="ECO:0000313" key="6">
    <source>
        <dbReference type="EMBL" id="WAJ25341.1"/>
    </source>
</evidence>
<proteinExistence type="predicted"/>
<dbReference type="SUPFAM" id="SSF52172">
    <property type="entry name" value="CheY-like"/>
    <property type="match status" value="1"/>
</dbReference>
<dbReference type="Pfam" id="PF00072">
    <property type="entry name" value="Response_reg"/>
    <property type="match status" value="1"/>
</dbReference>
<protein>
    <recommendedName>
        <fullName evidence="1">Stage 0 sporulation protein A homolog</fullName>
    </recommendedName>
</protein>
<keyword evidence="2" id="KW-0238">DNA-binding</keyword>
<dbReference type="PROSITE" id="PS50110">
    <property type="entry name" value="RESPONSE_REGULATORY"/>
    <property type="match status" value="1"/>
</dbReference>
<evidence type="ECO:0000256" key="1">
    <source>
        <dbReference type="ARBA" id="ARBA00018672"/>
    </source>
</evidence>
<dbReference type="InterPro" id="IPR011990">
    <property type="entry name" value="TPR-like_helical_dom_sf"/>
</dbReference>
<dbReference type="Gene3D" id="1.10.10.10">
    <property type="entry name" value="Winged helix-like DNA-binding domain superfamily/Winged helix DNA-binding domain"/>
    <property type="match status" value="1"/>
</dbReference>
<dbReference type="InterPro" id="IPR016032">
    <property type="entry name" value="Sig_transdc_resp-reg_C-effctor"/>
</dbReference>
<keyword evidence="7" id="KW-1185">Reference proteome</keyword>
<dbReference type="PANTHER" id="PTHR35807">
    <property type="entry name" value="TRANSCRIPTIONAL REGULATOR REDD-RELATED"/>
    <property type="match status" value="1"/>
</dbReference>
<comment type="function">
    <text evidence="3">May play the central regulatory role in sporulation. It may be an element of the effector pathway responsible for the activation of sporulation genes in response to nutritional stress. Spo0A may act in concert with spo0H (a sigma factor) to control the expression of some genes that are critical to the sporulation process.</text>
</comment>
<sequence>MKAMIVDDEELARSRLSILLAEVEDITLCGSFGTAAEGLNYIEKQPVDVVFLDITMPEMDGLEFANLLLERGHSASVVFVTGYGEYALEAFELEASDYLLKPISRERLAKTINRLTKMKRMEASRLYITCFGGFRVSVQEEGGHVISWRSPKVEELFAYLVWKGSVSRDEIADTLWEGFTLDKAMKNLNSTVYYIRKALQQYGLEDCLITTRKQISLDSKRVFCDLYEFQQMQNSAWKTEKDLERLSELYRGGLFQGKTYEWSFGKAQTLEKSMISNLLKAGEKREQLKLEEEAEQLYLRALELDPFHEIACGRLLNFYMRLGRKEKEKQLRKEIEKLFSDDAPPPLLIFKNRL</sequence>
<dbReference type="SMART" id="SM01043">
    <property type="entry name" value="BTAD"/>
    <property type="match status" value="1"/>
</dbReference>
<gene>
    <name evidence="6" type="ORF">OW255_07470</name>
</gene>
<keyword evidence="4" id="KW-0597">Phosphoprotein</keyword>
<dbReference type="Proteomes" id="UP001163115">
    <property type="component" value="Chromosome"/>
</dbReference>
<dbReference type="Gene3D" id="1.25.40.10">
    <property type="entry name" value="Tetratricopeptide repeat domain"/>
    <property type="match status" value="1"/>
</dbReference>
<dbReference type="EMBL" id="CP113524">
    <property type="protein sequence ID" value="WAJ25341.1"/>
    <property type="molecule type" value="Genomic_DNA"/>
</dbReference>
<dbReference type="InterPro" id="IPR036388">
    <property type="entry name" value="WH-like_DNA-bd_sf"/>
</dbReference>
<dbReference type="InterPro" id="IPR051677">
    <property type="entry name" value="AfsR-DnrI-RedD_regulator"/>
</dbReference>
<evidence type="ECO:0000259" key="5">
    <source>
        <dbReference type="PROSITE" id="PS50110"/>
    </source>
</evidence>
<accession>A0ABY7AIN8</accession>
<dbReference type="Gene3D" id="3.40.50.2300">
    <property type="match status" value="1"/>
</dbReference>
<dbReference type="SUPFAM" id="SSF46894">
    <property type="entry name" value="C-terminal effector domain of the bipartite response regulators"/>
    <property type="match status" value="1"/>
</dbReference>